<evidence type="ECO:0000256" key="8">
    <source>
        <dbReference type="ARBA" id="ARBA00022989"/>
    </source>
</evidence>
<evidence type="ECO:0000313" key="18">
    <source>
        <dbReference type="Proteomes" id="UP000189369"/>
    </source>
</evidence>
<evidence type="ECO:0000259" key="16">
    <source>
        <dbReference type="Pfam" id="PF16491"/>
    </source>
</evidence>
<dbReference type="GO" id="GO:0071586">
    <property type="term" value="P:CAAX-box protein processing"/>
    <property type="evidence" value="ECO:0007669"/>
    <property type="project" value="InterPro"/>
</dbReference>
<evidence type="ECO:0000256" key="2">
    <source>
        <dbReference type="ARBA" id="ARBA00022670"/>
    </source>
</evidence>
<dbReference type="KEGG" id="phn:PAEH1_04470"/>
<organism evidence="17 18">
    <name type="scientific">Paenalcaligenes hominis</name>
    <dbReference type="NCBI Taxonomy" id="643674"/>
    <lineage>
        <taxon>Bacteria</taxon>
        <taxon>Pseudomonadati</taxon>
        <taxon>Pseudomonadota</taxon>
        <taxon>Betaproteobacteria</taxon>
        <taxon>Burkholderiales</taxon>
        <taxon>Alcaligenaceae</taxon>
        <taxon>Paenalcaligenes</taxon>
    </lineage>
</organism>
<dbReference type="Gene3D" id="3.30.2010.10">
    <property type="entry name" value="Metalloproteases ('zincins'), catalytic domain"/>
    <property type="match status" value="1"/>
</dbReference>
<feature type="transmembrane region" description="Helical" evidence="14">
    <location>
        <begin position="179"/>
        <end position="201"/>
    </location>
</feature>
<feature type="transmembrane region" description="Helical" evidence="14">
    <location>
        <begin position="6"/>
        <end position="23"/>
    </location>
</feature>
<feature type="binding site" evidence="12">
    <location>
        <position position="358"/>
    </location>
    <ligand>
        <name>Zn(2+)</name>
        <dbReference type="ChEBI" id="CHEBI:29105"/>
        <note>catalytic</note>
    </ligand>
</feature>
<protein>
    <submittedName>
        <fullName evidence="17">Peptidase M48</fullName>
    </submittedName>
</protein>
<evidence type="ECO:0000256" key="13">
    <source>
        <dbReference type="RuleBase" id="RU003983"/>
    </source>
</evidence>
<feature type="domain" description="CAAX prenyl protease 1 N-terminal" evidence="16">
    <location>
        <begin position="25"/>
        <end position="203"/>
    </location>
</feature>
<evidence type="ECO:0000256" key="12">
    <source>
        <dbReference type="PIRSR" id="PIRSR627057-2"/>
    </source>
</evidence>
<feature type="transmembrane region" description="Helical" evidence="14">
    <location>
        <begin position="98"/>
        <end position="125"/>
    </location>
</feature>
<evidence type="ECO:0000256" key="6">
    <source>
        <dbReference type="ARBA" id="ARBA00022824"/>
    </source>
</evidence>
<evidence type="ECO:0000256" key="5">
    <source>
        <dbReference type="ARBA" id="ARBA00022801"/>
    </source>
</evidence>
<dbReference type="Pfam" id="PF01435">
    <property type="entry name" value="Peptidase_M48"/>
    <property type="match status" value="1"/>
</dbReference>
<dbReference type="CDD" id="cd07343">
    <property type="entry name" value="M48A_Zmpste24p_like"/>
    <property type="match status" value="1"/>
</dbReference>
<keyword evidence="2 13" id="KW-0645">Protease</keyword>
<feature type="transmembrane region" description="Helical" evidence="14">
    <location>
        <begin position="329"/>
        <end position="350"/>
    </location>
</feature>
<dbReference type="GO" id="GO:0046872">
    <property type="term" value="F:metal ion binding"/>
    <property type="evidence" value="ECO:0007669"/>
    <property type="project" value="UniProtKB-KW"/>
</dbReference>
<evidence type="ECO:0000256" key="11">
    <source>
        <dbReference type="PIRSR" id="PIRSR627057-1"/>
    </source>
</evidence>
<dbReference type="InterPro" id="IPR032456">
    <property type="entry name" value="Peptidase_M48_N"/>
</dbReference>
<dbReference type="FunFam" id="3.30.2010.10:FF:000002">
    <property type="entry name" value="CAAX prenyl protease"/>
    <property type="match status" value="1"/>
</dbReference>
<evidence type="ECO:0000256" key="10">
    <source>
        <dbReference type="ARBA" id="ARBA00023136"/>
    </source>
</evidence>
<keyword evidence="8 14" id="KW-1133">Transmembrane helix</keyword>
<name>A0A1U9JZ46_9BURK</name>
<evidence type="ECO:0000259" key="15">
    <source>
        <dbReference type="Pfam" id="PF01435"/>
    </source>
</evidence>
<gene>
    <name evidence="17" type="ORF">PAEH1_04470</name>
</gene>
<evidence type="ECO:0000313" key="17">
    <source>
        <dbReference type="EMBL" id="AQS51014.1"/>
    </source>
</evidence>
<dbReference type="AlphaFoldDB" id="A0A1U9JZ46"/>
<dbReference type="InterPro" id="IPR001915">
    <property type="entry name" value="Peptidase_M48"/>
</dbReference>
<dbReference type="STRING" id="643674.PAEH1_04470"/>
<evidence type="ECO:0000256" key="14">
    <source>
        <dbReference type="SAM" id="Phobius"/>
    </source>
</evidence>
<feature type="active site" evidence="11">
    <location>
        <position position="277"/>
    </location>
</feature>
<accession>A0A1U9JZ46</accession>
<dbReference type="Pfam" id="PF16491">
    <property type="entry name" value="Peptidase_M48_N"/>
    <property type="match status" value="1"/>
</dbReference>
<keyword evidence="9 13" id="KW-0482">Metalloprotease</keyword>
<keyword evidence="6" id="KW-0256">Endoplasmic reticulum</keyword>
<feature type="domain" description="Peptidase M48" evidence="15">
    <location>
        <begin position="206"/>
        <end position="413"/>
    </location>
</feature>
<keyword evidence="5 13" id="KW-0378">Hydrolase</keyword>
<keyword evidence="7 12" id="KW-0862">Zinc</keyword>
<keyword evidence="3 14" id="KW-0812">Transmembrane</keyword>
<comment type="cofactor">
    <cofactor evidence="12 13">
        <name>Zn(2+)</name>
        <dbReference type="ChEBI" id="CHEBI:29105"/>
    </cofactor>
    <text evidence="12 13">Binds 1 zinc ion per subunit.</text>
</comment>
<feature type="binding site" evidence="12">
    <location>
        <position position="280"/>
    </location>
    <ligand>
        <name>Zn(2+)</name>
        <dbReference type="ChEBI" id="CHEBI:29105"/>
        <note>catalytic</note>
    </ligand>
</feature>
<dbReference type="InterPro" id="IPR027057">
    <property type="entry name" value="CAXX_Prtase_1"/>
</dbReference>
<keyword evidence="4 12" id="KW-0479">Metal-binding</keyword>
<evidence type="ECO:0000256" key="3">
    <source>
        <dbReference type="ARBA" id="ARBA00022692"/>
    </source>
</evidence>
<comment type="similarity">
    <text evidence="13">Belongs to the peptidase M48 family.</text>
</comment>
<sequence length="419" mass="48018">MTLLVLFVIFLVADFSVRNYLALRQIRHVRAHQDQVPAEFSHHISLRSHQRAAKYTSARAQLSLLESTVDTALLVGLLLLGGLQWLDTFWARTLDNDWLRQLALIGSVFFLGGLVQLPFTVWRTFVLEQRFGFNRITPRLFVSDLIKTLLLSVLLGVPLISAVLWLMASAGSAWPWWAWLIWVSFSLCVMWLFPSVIAPLFNQFKPLERADLKHRIEQLAQRCGFTLSGLFVMDGSKRSAHGNAYFTGIGNNKRIVFFDTLLNKLNEDEIEAVLAHELGHFKFHHIRKRMVLSFGLSLVLLLCLGWLSQHVWFYTELGVLPQLSRPNDGLALILFFLTVPIFTFWAGPLFSFLSRKDEYQADAFAAQQSRPEFLVQALIKLYDDNAATLTPDPLYSAYYASHPAAVQRVHYLKQFYEKN</sequence>
<evidence type="ECO:0000256" key="9">
    <source>
        <dbReference type="ARBA" id="ARBA00023049"/>
    </source>
</evidence>
<comment type="subcellular location">
    <subcellularLocation>
        <location evidence="1">Endoplasmic reticulum membrane</location>
        <topology evidence="1">Multi-pass membrane protein</topology>
    </subcellularLocation>
</comment>
<dbReference type="EMBL" id="CP019697">
    <property type="protein sequence ID" value="AQS51014.1"/>
    <property type="molecule type" value="Genomic_DNA"/>
</dbReference>
<evidence type="ECO:0000256" key="4">
    <source>
        <dbReference type="ARBA" id="ARBA00022723"/>
    </source>
</evidence>
<dbReference type="GO" id="GO:0004222">
    <property type="term" value="F:metalloendopeptidase activity"/>
    <property type="evidence" value="ECO:0007669"/>
    <property type="project" value="InterPro"/>
</dbReference>
<dbReference type="OrthoDB" id="9781930at2"/>
<feature type="binding site" evidence="12">
    <location>
        <position position="276"/>
    </location>
    <ligand>
        <name>Zn(2+)</name>
        <dbReference type="ChEBI" id="CHEBI:29105"/>
        <note>catalytic</note>
    </ligand>
</feature>
<dbReference type="Proteomes" id="UP000189369">
    <property type="component" value="Chromosome"/>
</dbReference>
<feature type="transmembrane region" description="Helical" evidence="14">
    <location>
        <begin position="290"/>
        <end position="309"/>
    </location>
</feature>
<dbReference type="PANTHER" id="PTHR10120">
    <property type="entry name" value="CAAX PRENYL PROTEASE 1"/>
    <property type="match status" value="1"/>
</dbReference>
<reference evidence="17 18" key="1">
    <citation type="submission" date="2017-01" db="EMBL/GenBank/DDBJ databases">
        <title>Complete Genome Sequence of Paenalcaligenes hominis, Isolated from a paraplegic Patient with neurogenic bladder.</title>
        <authorList>
            <person name="Mukhopadhyay R."/>
            <person name="Joaquin J."/>
            <person name="Hogue R."/>
            <person name="Kilaru A."/>
            <person name="Jospin G."/>
            <person name="Mars K."/>
            <person name="Eisen J.A."/>
            <person name="Chaturvedi V."/>
        </authorList>
    </citation>
    <scope>NUCLEOTIDE SEQUENCE [LARGE SCALE GENOMIC DNA]</scope>
    <source>
        <strain evidence="17 18">15S00501</strain>
    </source>
</reference>
<keyword evidence="10 14" id="KW-0472">Membrane</keyword>
<feature type="transmembrane region" description="Helical" evidence="14">
    <location>
        <begin position="64"/>
        <end position="86"/>
    </location>
</feature>
<evidence type="ECO:0000256" key="1">
    <source>
        <dbReference type="ARBA" id="ARBA00004477"/>
    </source>
</evidence>
<proteinExistence type="inferred from homology"/>
<feature type="transmembrane region" description="Helical" evidence="14">
    <location>
        <begin position="145"/>
        <end position="167"/>
    </location>
</feature>
<feature type="active site" description="Proton donor" evidence="11">
    <location>
        <position position="362"/>
    </location>
</feature>
<evidence type="ECO:0000256" key="7">
    <source>
        <dbReference type="ARBA" id="ARBA00022833"/>
    </source>
</evidence>